<accession>A0ABW5G7B7</accession>
<sequence>MEILITCNSSHPRREFVLQSCSGVLSDLLGSQFDEPATVDTKFVVLIDDDPKIPNWMRVHGMRETLWKHGFGVDVAGGDVSVVATLASGLQDIVIEMFRTTVPRCPGHPHPLAVVARDTAEWQCPQDARHFRCPVGAYPQQTG</sequence>
<evidence type="ECO:0000313" key="1">
    <source>
        <dbReference type="EMBL" id="MFD2422159.1"/>
    </source>
</evidence>
<gene>
    <name evidence="1" type="ORF">ACFSXZ_38100</name>
</gene>
<comment type="caution">
    <text evidence="1">The sequence shown here is derived from an EMBL/GenBank/DDBJ whole genome shotgun (WGS) entry which is preliminary data.</text>
</comment>
<dbReference type="Proteomes" id="UP001597417">
    <property type="component" value="Unassembled WGS sequence"/>
</dbReference>
<organism evidence="1 2">
    <name type="scientific">Amycolatopsis pigmentata</name>
    <dbReference type="NCBI Taxonomy" id="450801"/>
    <lineage>
        <taxon>Bacteria</taxon>
        <taxon>Bacillati</taxon>
        <taxon>Actinomycetota</taxon>
        <taxon>Actinomycetes</taxon>
        <taxon>Pseudonocardiales</taxon>
        <taxon>Pseudonocardiaceae</taxon>
        <taxon>Amycolatopsis</taxon>
    </lineage>
</organism>
<evidence type="ECO:0000313" key="2">
    <source>
        <dbReference type="Proteomes" id="UP001597417"/>
    </source>
</evidence>
<keyword evidence="2" id="KW-1185">Reference proteome</keyword>
<name>A0ABW5G7B7_9PSEU</name>
<proteinExistence type="predicted"/>
<dbReference type="EMBL" id="JBHUKR010000025">
    <property type="protein sequence ID" value="MFD2422159.1"/>
    <property type="molecule type" value="Genomic_DNA"/>
</dbReference>
<protein>
    <submittedName>
        <fullName evidence="1">Uncharacterized protein</fullName>
    </submittedName>
</protein>
<reference evidence="2" key="1">
    <citation type="journal article" date="2019" name="Int. J. Syst. Evol. Microbiol.">
        <title>The Global Catalogue of Microorganisms (GCM) 10K type strain sequencing project: providing services to taxonomists for standard genome sequencing and annotation.</title>
        <authorList>
            <consortium name="The Broad Institute Genomics Platform"/>
            <consortium name="The Broad Institute Genome Sequencing Center for Infectious Disease"/>
            <person name="Wu L."/>
            <person name="Ma J."/>
        </authorList>
    </citation>
    <scope>NUCLEOTIDE SEQUENCE [LARGE SCALE GENOMIC DNA]</scope>
    <source>
        <strain evidence="2">CGMCC 4.7645</strain>
    </source>
</reference>
<dbReference type="RefSeq" id="WP_378271114.1">
    <property type="nucleotide sequence ID" value="NZ_JBHUKR010000025.1"/>
</dbReference>